<protein>
    <submittedName>
        <fullName evidence="2">Uncharacterized protein</fullName>
    </submittedName>
</protein>
<gene>
    <name evidence="2" type="ORF">DJ69_17465</name>
</gene>
<evidence type="ECO:0000256" key="1">
    <source>
        <dbReference type="SAM" id="Phobius"/>
    </source>
</evidence>
<dbReference type="AlphaFoldDB" id="A0A2G1WEF4"/>
<feature type="transmembrane region" description="Helical" evidence="1">
    <location>
        <begin position="47"/>
        <end position="67"/>
    </location>
</feature>
<reference evidence="2 3" key="1">
    <citation type="journal article" date="2014" name="Front. Microbiol.">
        <title>Population and genomic analysis of the genus Halorubrum.</title>
        <authorList>
            <person name="Fullmer M.S."/>
            <person name="Soucy S.M."/>
            <person name="Swithers K.S."/>
            <person name="Makkay A.M."/>
            <person name="Wheeler R."/>
            <person name="Ventosa A."/>
            <person name="Gogarten J.P."/>
            <person name="Papke R.T."/>
        </authorList>
    </citation>
    <scope>NUCLEOTIDE SEQUENCE [LARGE SCALE GENOMIC DNA]</scope>
    <source>
        <strain evidence="2 3">C49</strain>
    </source>
</reference>
<organism evidence="2 3">
    <name type="scientific">Halorubrum persicum</name>
    <dbReference type="NCBI Taxonomy" id="1383844"/>
    <lineage>
        <taxon>Archaea</taxon>
        <taxon>Methanobacteriati</taxon>
        <taxon>Methanobacteriota</taxon>
        <taxon>Stenosarchaea group</taxon>
        <taxon>Halobacteria</taxon>
        <taxon>Halobacteriales</taxon>
        <taxon>Haloferacaceae</taxon>
        <taxon>Halorubrum</taxon>
    </lineage>
</organism>
<comment type="caution">
    <text evidence="2">The sequence shown here is derived from an EMBL/GenBank/DDBJ whole genome shotgun (WGS) entry which is preliminary data.</text>
</comment>
<feature type="transmembrane region" description="Helical" evidence="1">
    <location>
        <begin position="109"/>
        <end position="136"/>
    </location>
</feature>
<keyword evidence="1" id="KW-1133">Transmembrane helix</keyword>
<dbReference type="RefSeq" id="WP_099256874.1">
    <property type="nucleotide sequence ID" value="NZ_NHOA01000157.1"/>
</dbReference>
<feature type="transmembrane region" description="Helical" evidence="1">
    <location>
        <begin position="79"/>
        <end position="103"/>
    </location>
</feature>
<evidence type="ECO:0000313" key="3">
    <source>
        <dbReference type="Proteomes" id="UP000222824"/>
    </source>
</evidence>
<accession>A0A2G1WEF4</accession>
<evidence type="ECO:0000313" key="2">
    <source>
        <dbReference type="EMBL" id="PHQ37378.1"/>
    </source>
</evidence>
<keyword evidence="3" id="KW-1185">Reference proteome</keyword>
<sequence>MNWSPLPPAVAAVVAVAVGLVRRIPPIVVESPIEIPGPGALSLYTLGGRAAAFVLVYGLLLGVAYRVGRRDGDAIDAGATTLATAAIGGIAYLVASGAVVLWLGPNQRWIAAVGTLGSAAAVGVELAIVAFAGLALGRSRMRG</sequence>
<name>A0A2G1WEF4_9EURY</name>
<dbReference type="EMBL" id="NHOA01000157">
    <property type="protein sequence ID" value="PHQ37378.1"/>
    <property type="molecule type" value="Genomic_DNA"/>
</dbReference>
<proteinExistence type="predicted"/>
<keyword evidence="1" id="KW-0812">Transmembrane</keyword>
<keyword evidence="1" id="KW-0472">Membrane</keyword>
<dbReference type="Proteomes" id="UP000222824">
    <property type="component" value="Unassembled WGS sequence"/>
</dbReference>